<organism evidence="2 3">
    <name type="scientific">Aphanomyces stellatus</name>
    <dbReference type="NCBI Taxonomy" id="120398"/>
    <lineage>
        <taxon>Eukaryota</taxon>
        <taxon>Sar</taxon>
        <taxon>Stramenopiles</taxon>
        <taxon>Oomycota</taxon>
        <taxon>Saprolegniomycetes</taxon>
        <taxon>Saprolegniales</taxon>
        <taxon>Verrucalvaceae</taxon>
        <taxon>Aphanomyces</taxon>
    </lineage>
</organism>
<dbReference type="EMBL" id="VJMH01006371">
    <property type="protein sequence ID" value="KAF0690590.1"/>
    <property type="molecule type" value="Genomic_DNA"/>
</dbReference>
<dbReference type="SUPFAM" id="SSF110849">
    <property type="entry name" value="ParB/Sulfiredoxin"/>
    <property type="match status" value="1"/>
</dbReference>
<dbReference type="InterPro" id="IPR036086">
    <property type="entry name" value="ParB/Sulfiredoxin_sf"/>
</dbReference>
<dbReference type="Proteomes" id="UP000332933">
    <property type="component" value="Unassembled WGS sequence"/>
</dbReference>
<dbReference type="OrthoDB" id="58047at2759"/>
<dbReference type="Gene3D" id="3.90.1530.10">
    <property type="entry name" value="Conserved hypothetical protein from pyrococcus furiosus pfu- 392566-001, ParB domain"/>
    <property type="match status" value="1"/>
</dbReference>
<name>A0A485LAF1_9STRA</name>
<accession>A0A485LAF1</accession>
<keyword evidence="3" id="KW-1185">Reference proteome</keyword>
<evidence type="ECO:0000313" key="3">
    <source>
        <dbReference type="Proteomes" id="UP000332933"/>
    </source>
</evidence>
<evidence type="ECO:0000313" key="2">
    <source>
        <dbReference type="EMBL" id="VFT94776.1"/>
    </source>
</evidence>
<dbReference type="EMBL" id="CAADRA010006392">
    <property type="protein sequence ID" value="VFT94776.1"/>
    <property type="molecule type" value="Genomic_DNA"/>
</dbReference>
<sequence length="183" mass="20165">MKDLVATDPLEVPPLPQVHLVKLEWLKPHEAIVSTARVDALLEATLEWGAYRRPLLVDIKTGAILDGHHRHSVAQRLELSQVPCVLVDYLADPTISVEHWQGMGSLEKMHVIEMALSPHVFPPKTSRHSMTVDSLGHIAVPLSLLKQPAPFTGVFSNHPLKRFMPTSPPPTSSPASTAHVWAC</sequence>
<gene>
    <name evidence="2" type="primary">Aste57867_18037</name>
    <name evidence="1" type="ORF">As57867_017975</name>
    <name evidence="2" type="ORF">ASTE57867_18037</name>
</gene>
<dbReference type="AlphaFoldDB" id="A0A485LAF1"/>
<protein>
    <submittedName>
        <fullName evidence="2">Aste57867_18037 protein</fullName>
    </submittedName>
</protein>
<dbReference type="CDD" id="cd16400">
    <property type="entry name" value="ParB_Srx_like_nuclease"/>
    <property type="match status" value="1"/>
</dbReference>
<reference evidence="2 3" key="1">
    <citation type="submission" date="2019-03" db="EMBL/GenBank/DDBJ databases">
        <authorList>
            <person name="Gaulin E."/>
            <person name="Dumas B."/>
        </authorList>
    </citation>
    <scope>NUCLEOTIDE SEQUENCE [LARGE SCALE GENOMIC DNA]</scope>
    <source>
        <strain evidence="2">CBS 568.67</strain>
    </source>
</reference>
<evidence type="ECO:0000313" key="1">
    <source>
        <dbReference type="EMBL" id="KAF0690590.1"/>
    </source>
</evidence>
<proteinExistence type="predicted"/>
<reference evidence="1" key="2">
    <citation type="submission" date="2019-06" db="EMBL/GenBank/DDBJ databases">
        <title>Genomics analysis of Aphanomyces spp. identifies a new class of oomycete effector associated with host adaptation.</title>
        <authorList>
            <person name="Gaulin E."/>
        </authorList>
    </citation>
    <scope>NUCLEOTIDE SEQUENCE</scope>
    <source>
        <strain evidence="1">CBS 578.67</strain>
    </source>
</reference>